<sequence>MIGGAMHRTTLAGLGAVAATVVAVGIAAPAQAASKSVTLTNPSGGAHAVLHWDDTYDTLCLTLKSTAASAYADADMSLTDGTHFHHLRVTRSKTRDCTGNLSIPEDRAAQMSVNGGTNSFHRTSGWVGFFT</sequence>
<gene>
    <name evidence="2" type="ORF">KLO01_13830</name>
</gene>
<feature type="signal peptide" evidence="1">
    <location>
        <begin position="1"/>
        <end position="32"/>
    </location>
</feature>
<accession>A0A512SZF5</accession>
<reference evidence="2 3" key="1">
    <citation type="submission" date="2019-07" db="EMBL/GenBank/DDBJ databases">
        <title>Whole genome shotgun sequence of Knoellia locipacati NBRC 109775.</title>
        <authorList>
            <person name="Hosoyama A."/>
            <person name="Uohara A."/>
            <person name="Ohji S."/>
            <person name="Ichikawa N."/>
        </authorList>
    </citation>
    <scope>NUCLEOTIDE SEQUENCE [LARGE SCALE GENOMIC DNA]</scope>
    <source>
        <strain evidence="2 3">NBRC 109775</strain>
    </source>
</reference>
<evidence type="ECO:0000313" key="2">
    <source>
        <dbReference type="EMBL" id="GEQ13336.1"/>
    </source>
</evidence>
<proteinExistence type="predicted"/>
<organism evidence="2 3">
    <name type="scientific">Knoellia locipacati</name>
    <dbReference type="NCBI Taxonomy" id="882824"/>
    <lineage>
        <taxon>Bacteria</taxon>
        <taxon>Bacillati</taxon>
        <taxon>Actinomycetota</taxon>
        <taxon>Actinomycetes</taxon>
        <taxon>Micrococcales</taxon>
        <taxon>Intrasporangiaceae</taxon>
        <taxon>Knoellia</taxon>
    </lineage>
</organism>
<comment type="caution">
    <text evidence="2">The sequence shown here is derived from an EMBL/GenBank/DDBJ whole genome shotgun (WGS) entry which is preliminary data.</text>
</comment>
<feature type="chain" id="PRO_5022131776" evidence="1">
    <location>
        <begin position="33"/>
        <end position="131"/>
    </location>
</feature>
<evidence type="ECO:0000313" key="3">
    <source>
        <dbReference type="Proteomes" id="UP000321793"/>
    </source>
</evidence>
<keyword evidence="1" id="KW-0732">Signal</keyword>
<evidence type="ECO:0000256" key="1">
    <source>
        <dbReference type="SAM" id="SignalP"/>
    </source>
</evidence>
<dbReference type="Proteomes" id="UP000321793">
    <property type="component" value="Unassembled WGS sequence"/>
</dbReference>
<keyword evidence="3" id="KW-1185">Reference proteome</keyword>
<name>A0A512SZF5_9MICO</name>
<dbReference type="EMBL" id="BKBA01000004">
    <property type="protein sequence ID" value="GEQ13336.1"/>
    <property type="molecule type" value="Genomic_DNA"/>
</dbReference>
<dbReference type="AlphaFoldDB" id="A0A512SZF5"/>
<protein>
    <submittedName>
        <fullName evidence="2">Uncharacterized protein</fullName>
    </submittedName>
</protein>